<dbReference type="AlphaFoldDB" id="A0A8S9SLB7"/>
<feature type="signal peptide" evidence="2">
    <location>
        <begin position="1"/>
        <end position="23"/>
    </location>
</feature>
<feature type="region of interest" description="Disordered" evidence="1">
    <location>
        <begin position="28"/>
        <end position="54"/>
    </location>
</feature>
<dbReference type="Proteomes" id="UP000712600">
    <property type="component" value="Unassembled WGS sequence"/>
</dbReference>
<accession>A0A8S9SLB7</accession>
<comment type="caution">
    <text evidence="3">The sequence shown here is derived from an EMBL/GenBank/DDBJ whole genome shotgun (WGS) entry which is preliminary data.</text>
</comment>
<evidence type="ECO:0000313" key="3">
    <source>
        <dbReference type="EMBL" id="KAF3602722.1"/>
    </source>
</evidence>
<keyword evidence="2" id="KW-0732">Signal</keyword>
<proteinExistence type="predicted"/>
<name>A0A8S9SLB7_BRACR</name>
<protein>
    <submittedName>
        <fullName evidence="3">Uncharacterized protein</fullName>
    </submittedName>
</protein>
<organism evidence="3 4">
    <name type="scientific">Brassica cretica</name>
    <name type="common">Mustard</name>
    <dbReference type="NCBI Taxonomy" id="69181"/>
    <lineage>
        <taxon>Eukaryota</taxon>
        <taxon>Viridiplantae</taxon>
        <taxon>Streptophyta</taxon>
        <taxon>Embryophyta</taxon>
        <taxon>Tracheophyta</taxon>
        <taxon>Spermatophyta</taxon>
        <taxon>Magnoliopsida</taxon>
        <taxon>eudicotyledons</taxon>
        <taxon>Gunneridae</taxon>
        <taxon>Pentapetalae</taxon>
        <taxon>rosids</taxon>
        <taxon>malvids</taxon>
        <taxon>Brassicales</taxon>
        <taxon>Brassicaceae</taxon>
        <taxon>Brassiceae</taxon>
        <taxon>Brassica</taxon>
    </lineage>
</organism>
<evidence type="ECO:0000256" key="1">
    <source>
        <dbReference type="SAM" id="MobiDB-lite"/>
    </source>
</evidence>
<evidence type="ECO:0000313" key="4">
    <source>
        <dbReference type="Proteomes" id="UP000712600"/>
    </source>
</evidence>
<feature type="chain" id="PRO_5035948970" evidence="2">
    <location>
        <begin position="24"/>
        <end position="88"/>
    </location>
</feature>
<dbReference type="EMBL" id="QGKX02000004">
    <property type="protein sequence ID" value="KAF3602722.1"/>
    <property type="molecule type" value="Genomic_DNA"/>
</dbReference>
<evidence type="ECO:0000256" key="2">
    <source>
        <dbReference type="SAM" id="SignalP"/>
    </source>
</evidence>
<sequence length="88" mass="9938">MRKRTLVSVLFLFSLLFLLPDQGRKLHANAEDSSDEVSDPPKVEEKLGGHGGLSTDSDVVHRLVSHQATPFDFNRVNLSADFVYWQRV</sequence>
<reference evidence="3" key="1">
    <citation type="submission" date="2019-12" db="EMBL/GenBank/DDBJ databases">
        <title>Genome sequencing and annotation of Brassica cretica.</title>
        <authorList>
            <person name="Studholme D.J."/>
            <person name="Sarris P."/>
        </authorList>
    </citation>
    <scope>NUCLEOTIDE SEQUENCE</scope>
    <source>
        <strain evidence="3">PFS-109/04</strain>
        <tissue evidence="3">Leaf</tissue>
    </source>
</reference>
<gene>
    <name evidence="3" type="ORF">F2Q69_00033908</name>
</gene>
<feature type="compositionally biased region" description="Basic and acidic residues" evidence="1">
    <location>
        <begin position="39"/>
        <end position="48"/>
    </location>
</feature>